<organism evidence="1">
    <name type="scientific">Siphoviridae sp. ctyNQ5</name>
    <dbReference type="NCBI Taxonomy" id="2825745"/>
    <lineage>
        <taxon>Viruses</taxon>
        <taxon>Duplodnaviria</taxon>
        <taxon>Heunggongvirae</taxon>
        <taxon>Uroviricota</taxon>
        <taxon>Caudoviricetes</taxon>
    </lineage>
</organism>
<name>A0A8S5QD16_9CAUD</name>
<evidence type="ECO:0000313" key="1">
    <source>
        <dbReference type="EMBL" id="DAE16436.1"/>
    </source>
</evidence>
<dbReference type="EMBL" id="BK015625">
    <property type="protein sequence ID" value="DAE16436.1"/>
    <property type="molecule type" value="Genomic_DNA"/>
</dbReference>
<sequence length="210" mass="23876">MGFPVLILGETGSGKTYSIKNFDTEEVGIFSVEKNRLPFKKAFKIAKNATYQQITRVLSNPQLKKYVIDDSQYLLVNEMFDRAKDTGYGKFTDMALNFRNLIHFINIKLPDDVIVYFLHHTEMDSNTGKIKAKTVGKMLDQNLTVEGCFDIVLLTSVEGQEHYFITQSDGYTTAKSPEGMFDLKIPNDLKVVDAAIRDYYELGKGENKDE</sequence>
<protein>
    <submittedName>
        <fullName evidence="1">AAA domain protein</fullName>
    </submittedName>
</protein>
<proteinExistence type="predicted"/>
<reference evidence="1" key="1">
    <citation type="journal article" date="2021" name="Proc. Natl. Acad. Sci. U.S.A.">
        <title>A Catalog of Tens of Thousands of Viruses from Human Metagenomes Reveals Hidden Associations with Chronic Diseases.</title>
        <authorList>
            <person name="Tisza M.J."/>
            <person name="Buck C.B."/>
        </authorList>
    </citation>
    <scope>NUCLEOTIDE SEQUENCE</scope>
    <source>
        <strain evidence="1">CtyNQ5</strain>
    </source>
</reference>
<accession>A0A8S5QD16</accession>